<keyword evidence="8" id="KW-1185">Reference proteome</keyword>
<feature type="transmembrane region" description="Helical" evidence="5">
    <location>
        <begin position="369"/>
        <end position="388"/>
    </location>
</feature>
<dbReference type="Pfam" id="PF04932">
    <property type="entry name" value="Wzy_C"/>
    <property type="match status" value="1"/>
</dbReference>
<feature type="transmembrane region" description="Helical" evidence="5">
    <location>
        <begin position="58"/>
        <end position="76"/>
    </location>
</feature>
<feature type="transmembrane region" description="Helical" evidence="5">
    <location>
        <begin position="226"/>
        <end position="243"/>
    </location>
</feature>
<sequence>MYFKDIFLNITIVLVALFASPKLTYEFSVPKYAILTFAFSVLFTYLAAKVIKEKKISIYISPAHIIWFFFAISSIISSFNTLRDNPFYFRQSFDIGLYVLFNVLVAFYISSEYNEKKRINILLFTFMLTGLFISIDALLNFYIGYDIFLGKVGQPLSRGSIKASVGNVIFVANYIDMLLPIALYFLLAYDLGVKKFWQVSLIKLSSLVSFILGLMAVIVSQTRSEYLAIIVMSVMYVIFYFVWRKKSSPIPQIKKLTNLLLIVLLIVSVFIVLIYNTENPLTGQGKVNMTNRFSAMASVSSRDERFLSWFTSLELWEDHKIFGTGIGTYQLLSLTKMGEYLEKHPELYYGWNNFKRAHNDYFQVLGETGIVGLSLIILLLAFLVYYFFTIPKKIENRDDLLLFLSLSISIVGFSIQSFFSFPGHLLPNALAAIVFVGIAIGPYFTKKPLKEIKNTKAILLMLFILTVTYASTYLRWNHFISEVYFKEGNAAYLTFAKIMEEYPKAADYISQLEEKLKDLNKQQSEFYYLNKDVWKRQKIEEYKSKNLPYNEFEIENQRIAQINKIKNQLLSQIEQIKKQRSQLPSLAKDYYIKAKKNLLRSVTINHTYGKSYFYLATLAVQDFRINILKNNIKEHYEKIFNQDFDEFQKIIHNKTKWLSVLVPYIKDRSEILDKFDFATAQAVIDSIGIYETSLLCFNERNTYKAIAMRFHSLHVLLKELLNYIDEEQYKEKIKKLVVIAFDKYVEYAKKTLTNMPGGWNRFSDWKNPDISKATRGEDIYRFFASMTFKLQPPILKPVYEFTEWLAKMEIKAAKYMNLKNVWGVPNGVIDFLHATSFEYYKTGAIQEAIYILEKLHHMYKESFLISSERILKYKEALDNQIGALKEKYSKNIENVLSEIPSSGRKVIVRNFEEAVDKANEEFKRYNYIAVEADYMKKLISQKPQDWYNVSKNSIWSMIMVKHLNNFLSNLQKMGVHTQIIINIKNEIQGLINIPSYASIYESYARFIAHYKLIENDLKFNAEKLINTYSEMTDNMWENVIKDWGNVLLDEGTPLTTKEDILNFLKKISGR</sequence>
<evidence type="ECO:0000256" key="5">
    <source>
        <dbReference type="SAM" id="Phobius"/>
    </source>
</evidence>
<protein>
    <submittedName>
        <fullName evidence="7">Polymerase</fullName>
    </submittedName>
</protein>
<feature type="transmembrane region" description="Helical" evidence="5">
    <location>
        <begin position="201"/>
        <end position="220"/>
    </location>
</feature>
<accession>A0ABM6GDG0</accession>
<dbReference type="Proteomes" id="UP000185490">
    <property type="component" value="Chromosome"/>
</dbReference>
<dbReference type="InterPro" id="IPR007016">
    <property type="entry name" value="O-antigen_ligase-rel_domated"/>
</dbReference>
<dbReference type="PANTHER" id="PTHR37422:SF23">
    <property type="entry name" value="TEICHURONIC ACID BIOSYNTHESIS PROTEIN TUAE"/>
    <property type="match status" value="1"/>
</dbReference>
<feature type="transmembrane region" description="Helical" evidence="5">
    <location>
        <begin position="255"/>
        <end position="275"/>
    </location>
</feature>
<feature type="transmembrane region" description="Helical" evidence="5">
    <location>
        <begin position="31"/>
        <end position="51"/>
    </location>
</feature>
<feature type="transmembrane region" description="Helical" evidence="5">
    <location>
        <begin position="165"/>
        <end position="189"/>
    </location>
</feature>
<feature type="domain" description="O-antigen ligase-related" evidence="6">
    <location>
        <begin position="209"/>
        <end position="377"/>
    </location>
</feature>
<dbReference type="RefSeq" id="WP_012056674.1">
    <property type="nucleotide sequence ID" value="NZ_CP007389.1"/>
</dbReference>
<dbReference type="InterPro" id="IPR051533">
    <property type="entry name" value="WaaL-like"/>
</dbReference>
<dbReference type="PANTHER" id="PTHR37422">
    <property type="entry name" value="TEICHURONIC ACID BIOSYNTHESIS PROTEIN TUAE"/>
    <property type="match status" value="1"/>
</dbReference>
<reference evidence="7 8" key="1">
    <citation type="submission" date="2014-02" db="EMBL/GenBank/DDBJ databases">
        <title>Diversity of Thermotogales isolates from hydrothermal vents.</title>
        <authorList>
            <person name="Haverkamp T.H.A."/>
            <person name="Lossouarn J."/>
            <person name="Geslin C."/>
            <person name="Nesbo C.L."/>
        </authorList>
    </citation>
    <scope>NUCLEOTIDE SEQUENCE [LARGE SCALE GENOMIC DNA]</scope>
    <source>
        <strain evidence="7 8">431</strain>
    </source>
</reference>
<evidence type="ECO:0000256" key="2">
    <source>
        <dbReference type="ARBA" id="ARBA00022692"/>
    </source>
</evidence>
<evidence type="ECO:0000256" key="1">
    <source>
        <dbReference type="ARBA" id="ARBA00004141"/>
    </source>
</evidence>
<feature type="transmembrane region" description="Helical" evidence="5">
    <location>
        <begin position="400"/>
        <end position="419"/>
    </location>
</feature>
<proteinExistence type="predicted"/>
<feature type="transmembrane region" description="Helical" evidence="5">
    <location>
        <begin position="457"/>
        <end position="476"/>
    </location>
</feature>
<name>A0ABM6GDG0_9BACT</name>
<feature type="transmembrane region" description="Helical" evidence="5">
    <location>
        <begin position="7"/>
        <end position="25"/>
    </location>
</feature>
<feature type="transmembrane region" description="Helical" evidence="5">
    <location>
        <begin position="88"/>
        <end position="109"/>
    </location>
</feature>
<keyword evidence="2 5" id="KW-0812">Transmembrane</keyword>
<keyword evidence="4 5" id="KW-0472">Membrane</keyword>
<feature type="transmembrane region" description="Helical" evidence="5">
    <location>
        <begin position="425"/>
        <end position="445"/>
    </location>
</feature>
<evidence type="ECO:0000256" key="3">
    <source>
        <dbReference type="ARBA" id="ARBA00022989"/>
    </source>
</evidence>
<organism evidence="7 8">
    <name type="scientific">Thermosipho melanesiensis</name>
    <dbReference type="NCBI Taxonomy" id="46541"/>
    <lineage>
        <taxon>Bacteria</taxon>
        <taxon>Thermotogati</taxon>
        <taxon>Thermotogota</taxon>
        <taxon>Thermotogae</taxon>
        <taxon>Thermotogales</taxon>
        <taxon>Fervidobacteriaceae</taxon>
        <taxon>Thermosipho</taxon>
    </lineage>
</organism>
<evidence type="ECO:0000313" key="8">
    <source>
        <dbReference type="Proteomes" id="UP000185490"/>
    </source>
</evidence>
<gene>
    <name evidence="7" type="ORF">BW47_02420</name>
</gene>
<feature type="transmembrane region" description="Helical" evidence="5">
    <location>
        <begin position="121"/>
        <end position="145"/>
    </location>
</feature>
<comment type="subcellular location">
    <subcellularLocation>
        <location evidence="1">Membrane</location>
        <topology evidence="1">Multi-pass membrane protein</topology>
    </subcellularLocation>
</comment>
<evidence type="ECO:0000313" key="7">
    <source>
        <dbReference type="EMBL" id="APT73483.1"/>
    </source>
</evidence>
<evidence type="ECO:0000256" key="4">
    <source>
        <dbReference type="ARBA" id="ARBA00023136"/>
    </source>
</evidence>
<keyword evidence="3 5" id="KW-1133">Transmembrane helix</keyword>
<dbReference type="EMBL" id="CP007389">
    <property type="protein sequence ID" value="APT73483.1"/>
    <property type="molecule type" value="Genomic_DNA"/>
</dbReference>
<evidence type="ECO:0000259" key="6">
    <source>
        <dbReference type="Pfam" id="PF04932"/>
    </source>
</evidence>